<dbReference type="Proteomes" id="UP000887579">
    <property type="component" value="Unplaced"/>
</dbReference>
<accession>A0AC34GYN7</accession>
<evidence type="ECO:0000313" key="1">
    <source>
        <dbReference type="Proteomes" id="UP000887579"/>
    </source>
</evidence>
<name>A0AC34GYN7_9BILA</name>
<proteinExistence type="predicted"/>
<dbReference type="WBParaSite" id="ES5_v2.g9609.t1">
    <property type="protein sequence ID" value="ES5_v2.g9609.t1"/>
    <property type="gene ID" value="ES5_v2.g9609"/>
</dbReference>
<reference evidence="2" key="1">
    <citation type="submission" date="2022-11" db="UniProtKB">
        <authorList>
            <consortium name="WormBaseParasite"/>
        </authorList>
    </citation>
    <scope>IDENTIFICATION</scope>
</reference>
<protein>
    <submittedName>
        <fullName evidence="2">Unconventional myosin-VI</fullName>
    </submittedName>
</protein>
<organism evidence="1 2">
    <name type="scientific">Panagrolaimus sp. ES5</name>
    <dbReference type="NCBI Taxonomy" id="591445"/>
    <lineage>
        <taxon>Eukaryota</taxon>
        <taxon>Metazoa</taxon>
        <taxon>Ecdysozoa</taxon>
        <taxon>Nematoda</taxon>
        <taxon>Chromadorea</taxon>
        <taxon>Rhabditida</taxon>
        <taxon>Tylenchina</taxon>
        <taxon>Panagrolaimomorpha</taxon>
        <taxon>Panagrolaimoidea</taxon>
        <taxon>Panagrolaimidae</taxon>
        <taxon>Panagrolaimus</taxon>
    </lineage>
</organism>
<evidence type="ECO:0000313" key="2">
    <source>
        <dbReference type="WBParaSite" id="ES5_v2.g9609.t1"/>
    </source>
</evidence>
<sequence length="1091" mass="123580">MAPKQQLSLNKPSSIGIDFGKLVYIPHESDGFQLGKLVDIRSDGLAVELLGTQDVVKVHHDEVFPADDNQRSDTYTANILITINPYEQIPDLYSFKTIKSYTGKSLGTMPPHVFAIADMAYRDMKRLKRSQSVIVSGESGAGKTESQKSILRYLCDCWGASDGRIEQRLLETNPILEAFGNAKTMRNNNSSRFGKFVEIHFNTKFHVAGGFVSHYLLEKSRLCHQSEGERNYHIFYQLLAGADDETIKEWNLGPPDRYRYLAGGCTQFFASTASKSKIQKSRYSQISSNVLNDDLVDDYSDFHRLRKSLLDTGFSDSKRDNVFKVIAGILHLGNIEFEDNVEDSKGGCMILPKSKSSLNFASKLLGVESSELLNGLISRVMQPAKGGVLGTIIRVPLKPREASNARDALAKSIYNRIFDTVVLSINKSIPFTDSVNYIGVLDIAGFEQELYSKEGLNVQRIEYADNQDCIELFEEKPIGLLDLLDEEARLPKPSPQHFTDCVHRAQKNHFRLSAPRKSRLREHRDMKDDEGFLIRHYAGSVCYQTAQFLDKNNDALHMSLEMLMEMSSNSLIAEIFKPSAESIKAASKSRPTGNKLAFASVSSKFRQQLAALLEKLRITGTHFVRCIKPNSTMEKSKFDGAQILSQLKCAGMASVLKLMQKGFPSRTSFADLYDLYKELLPPKLKRLDPRLFCKCLFHALGLNDFDFKFGMTRVFFRPGKFAEFDQLMRQDKEHMSALIAKVQTWLHRMRWKKVQYGAWSVIKLDQKIKYRAAALIKIQSSVRGFLTRKREQGRLSNFKRAKALQNRFNELGPLGSKLSDKSKQQWLAKIQSFSQGIKQLIAAIQQQHNAAEVESQIRRLKQLEQERLDAELARRIAAEEGQVMMNAESSKHGNAINNNNKNFAIINGAKVDLNKWTYAMLRDSINTSNNIELLFACRQELSSRLQQYHQWKSHNESTDYTNPFSRAPDSVLANAVPHPEMSSKTAPPPIQRYFRVPFTPPTPDSASSSTTQTGLWYAHFDGQFVARQMEFRPQKAPILLIAGKDDHKMCELTLDQSQLTRKKGAEILASEFEALWQKAGGSQYFNQSLRM</sequence>